<dbReference type="EMBL" id="OZ035827">
    <property type="protein sequence ID" value="CAL1605383.1"/>
    <property type="molecule type" value="Genomic_DNA"/>
</dbReference>
<dbReference type="SUPFAM" id="SSF49265">
    <property type="entry name" value="Fibronectin type III"/>
    <property type="match status" value="1"/>
</dbReference>
<dbReference type="AlphaFoldDB" id="A0AAV2LWE9"/>
<feature type="signal peptide" evidence="4">
    <location>
        <begin position="1"/>
        <end position="21"/>
    </location>
</feature>
<evidence type="ECO:0000256" key="2">
    <source>
        <dbReference type="ARBA" id="ARBA00022475"/>
    </source>
</evidence>
<dbReference type="Proteomes" id="UP001497482">
    <property type="component" value="Chromosome 5"/>
</dbReference>
<reference evidence="6 7" key="1">
    <citation type="submission" date="2024-04" db="EMBL/GenBank/DDBJ databases">
        <authorList>
            <person name="Waldvogel A.-M."/>
            <person name="Schoenle A."/>
        </authorList>
    </citation>
    <scope>NUCLEOTIDE SEQUENCE [LARGE SCALE GENOMIC DNA]</scope>
</reference>
<comment type="subcellular location">
    <subcellularLocation>
        <location evidence="1">Cell membrane</location>
        <topology evidence="1">Single-pass type I membrane protein</topology>
    </subcellularLocation>
</comment>
<keyword evidence="4" id="KW-0732">Signal</keyword>
<dbReference type="InterPro" id="IPR031951">
    <property type="entry name" value="IL17R_D_N"/>
</dbReference>
<feature type="chain" id="PRO_5043427362" description="Interleukin 17 receptor D N-terminal domain-containing protein" evidence="4">
    <location>
        <begin position="22"/>
        <end position="231"/>
    </location>
</feature>
<gene>
    <name evidence="6" type="ORF">KC01_LOCUS32777</name>
</gene>
<dbReference type="Pfam" id="PF16742">
    <property type="entry name" value="IL17R_D_N"/>
    <property type="match status" value="1"/>
</dbReference>
<sequence length="231" mass="25360">MSEGGWIVCVVLAVLMAAAAAEDVAVRPRDCSLECLRRGAPECEYCRISQSDVQKALGSKAVKTLGSCIPWPCFELMGNGDPDICQHYVRSPNNVTVEKVEDPDPSSDSVLVSWRPSVYGISFLRGFQVSVQALGGSSVFCQLFLFHRNVSLPASHAKKVYKSDPFRGLALGSQYVVTVMALPVPEQWDQFYNSTTFSTRYRAGGDRDKAYLSLDKLPPTNPGKLDDEGRQ</sequence>
<evidence type="ECO:0000313" key="7">
    <source>
        <dbReference type="Proteomes" id="UP001497482"/>
    </source>
</evidence>
<evidence type="ECO:0000259" key="5">
    <source>
        <dbReference type="Pfam" id="PF16742"/>
    </source>
</evidence>
<proteinExistence type="predicted"/>
<feature type="region of interest" description="Disordered" evidence="3">
    <location>
        <begin position="212"/>
        <end position="231"/>
    </location>
</feature>
<feature type="domain" description="Interleukin 17 receptor D N-terminal" evidence="5">
    <location>
        <begin position="85"/>
        <end position="183"/>
    </location>
</feature>
<dbReference type="GO" id="GO:0005886">
    <property type="term" value="C:plasma membrane"/>
    <property type="evidence" value="ECO:0007669"/>
    <property type="project" value="UniProtKB-SubCell"/>
</dbReference>
<keyword evidence="2" id="KW-1003">Cell membrane</keyword>
<organism evidence="6 7">
    <name type="scientific">Knipowitschia caucasica</name>
    <name type="common">Caucasian dwarf goby</name>
    <name type="synonym">Pomatoschistus caucasicus</name>
    <dbReference type="NCBI Taxonomy" id="637954"/>
    <lineage>
        <taxon>Eukaryota</taxon>
        <taxon>Metazoa</taxon>
        <taxon>Chordata</taxon>
        <taxon>Craniata</taxon>
        <taxon>Vertebrata</taxon>
        <taxon>Euteleostomi</taxon>
        <taxon>Actinopterygii</taxon>
        <taxon>Neopterygii</taxon>
        <taxon>Teleostei</taxon>
        <taxon>Neoteleostei</taxon>
        <taxon>Acanthomorphata</taxon>
        <taxon>Gobiaria</taxon>
        <taxon>Gobiiformes</taxon>
        <taxon>Gobioidei</taxon>
        <taxon>Gobiidae</taxon>
        <taxon>Gobiinae</taxon>
        <taxon>Knipowitschia</taxon>
    </lineage>
</organism>
<dbReference type="CDD" id="cd00063">
    <property type="entry name" value="FN3"/>
    <property type="match status" value="1"/>
</dbReference>
<evidence type="ECO:0000256" key="4">
    <source>
        <dbReference type="SAM" id="SignalP"/>
    </source>
</evidence>
<dbReference type="InterPro" id="IPR038683">
    <property type="entry name" value="IL17RA/B_FnIII-like_1_sf"/>
</dbReference>
<dbReference type="Gene3D" id="2.60.40.2160">
    <property type="entry name" value="Interleukin-17 receptor A/B, fibronectin-III-like domain 1"/>
    <property type="match status" value="1"/>
</dbReference>
<dbReference type="InterPro" id="IPR003961">
    <property type="entry name" value="FN3_dom"/>
</dbReference>
<evidence type="ECO:0000256" key="1">
    <source>
        <dbReference type="ARBA" id="ARBA00004251"/>
    </source>
</evidence>
<name>A0AAV2LWE9_KNICA</name>
<keyword evidence="7" id="KW-1185">Reference proteome</keyword>
<accession>A0AAV2LWE9</accession>
<keyword evidence="2" id="KW-0472">Membrane</keyword>
<protein>
    <recommendedName>
        <fullName evidence="5">Interleukin 17 receptor D N-terminal domain-containing protein</fullName>
    </recommendedName>
</protein>
<evidence type="ECO:0000313" key="6">
    <source>
        <dbReference type="EMBL" id="CAL1605383.1"/>
    </source>
</evidence>
<dbReference type="InterPro" id="IPR036116">
    <property type="entry name" value="FN3_sf"/>
</dbReference>
<evidence type="ECO:0000256" key="3">
    <source>
        <dbReference type="SAM" id="MobiDB-lite"/>
    </source>
</evidence>